<gene>
    <name evidence="1" type="ORF">STIAU_1501</name>
</gene>
<dbReference type="EMBL" id="AAMD01000003">
    <property type="protein sequence ID" value="EAU69731.1"/>
    <property type="molecule type" value="Genomic_DNA"/>
</dbReference>
<evidence type="ECO:0000313" key="2">
    <source>
        <dbReference type="Proteomes" id="UP000032702"/>
    </source>
</evidence>
<dbReference type="Proteomes" id="UP000032702">
    <property type="component" value="Unassembled WGS sequence"/>
</dbReference>
<organism evidence="1 2">
    <name type="scientific">Stigmatella aurantiaca (strain DW4/3-1)</name>
    <dbReference type="NCBI Taxonomy" id="378806"/>
    <lineage>
        <taxon>Bacteria</taxon>
        <taxon>Pseudomonadati</taxon>
        <taxon>Myxococcota</taxon>
        <taxon>Myxococcia</taxon>
        <taxon>Myxococcales</taxon>
        <taxon>Cystobacterineae</taxon>
        <taxon>Archangiaceae</taxon>
        <taxon>Stigmatella</taxon>
    </lineage>
</organism>
<name>Q09DI3_STIAD</name>
<sequence>MSSALPTTWTQRLMNPRKMVGFFRKLAHGQATGPALSDRRGAPLLDDHEQILHYLRSGKVSATAGGLARDVLDPAQPIIGPLYSQTDGMWLWPSDLPYYFEKYNVLLDEAFLAHVRARQYTPG</sequence>
<reference evidence="1 2" key="1">
    <citation type="submission" date="2006-04" db="EMBL/GenBank/DDBJ databases">
        <authorList>
            <person name="Nierman W.C."/>
        </authorList>
    </citation>
    <scope>NUCLEOTIDE SEQUENCE [LARGE SCALE GENOMIC DNA]</scope>
    <source>
        <strain evidence="1 2">DW4/3-1</strain>
    </source>
</reference>
<accession>Q09DI3</accession>
<dbReference type="AlphaFoldDB" id="Q09DI3"/>
<proteinExistence type="predicted"/>
<evidence type="ECO:0000313" key="1">
    <source>
        <dbReference type="EMBL" id="EAU69731.1"/>
    </source>
</evidence>
<protein>
    <submittedName>
        <fullName evidence="1">Uncharacterized protein</fullName>
    </submittedName>
</protein>
<comment type="caution">
    <text evidence="1">The sequence shown here is derived from an EMBL/GenBank/DDBJ whole genome shotgun (WGS) entry which is preliminary data.</text>
</comment>